<gene>
    <name evidence="2" type="ORF">GCM10009017_28220</name>
</gene>
<keyword evidence="3" id="KW-1185">Reference proteome</keyword>
<sequence length="95" mass="10701">MHRMPVYGARGFSLSAIDARTLIDAAVHFVAACCRDGARRFGGYDSQSEADMAFCCLLALWTGGDQAQMDRLFRESGLLREKWGEGRYADRLTFW</sequence>
<proteinExistence type="predicted"/>
<dbReference type="Pfam" id="PF22763">
    <property type="entry name" value="NrS1-1_pol-like_HBD"/>
    <property type="match status" value="1"/>
</dbReference>
<evidence type="ECO:0000313" key="2">
    <source>
        <dbReference type="EMBL" id="GGM76836.1"/>
    </source>
</evidence>
<evidence type="ECO:0000259" key="1">
    <source>
        <dbReference type="Pfam" id="PF22763"/>
    </source>
</evidence>
<name>A0A830G5X4_9EURY</name>
<reference evidence="2" key="2">
    <citation type="submission" date="2020-09" db="EMBL/GenBank/DDBJ databases">
        <authorList>
            <person name="Sun Q."/>
            <person name="Ohkuma M."/>
        </authorList>
    </citation>
    <scope>NUCLEOTIDE SEQUENCE</scope>
    <source>
        <strain evidence="2">JCM 16108</strain>
    </source>
</reference>
<dbReference type="AlphaFoldDB" id="A0A830G5X4"/>
<accession>A0A830G5X4</accession>
<dbReference type="Proteomes" id="UP000614609">
    <property type="component" value="Unassembled WGS sequence"/>
</dbReference>
<feature type="domain" description="NrS-1 polymerase-like HBD" evidence="1">
    <location>
        <begin position="47"/>
        <end position="86"/>
    </location>
</feature>
<dbReference type="InterPro" id="IPR054468">
    <property type="entry name" value="NrSPol-like_HBD"/>
</dbReference>
<protein>
    <recommendedName>
        <fullName evidence="1">NrS-1 polymerase-like HBD domain-containing protein</fullName>
    </recommendedName>
</protein>
<dbReference type="EMBL" id="BMOO01000013">
    <property type="protein sequence ID" value="GGM76836.1"/>
    <property type="molecule type" value="Genomic_DNA"/>
</dbReference>
<evidence type="ECO:0000313" key="3">
    <source>
        <dbReference type="Proteomes" id="UP000614609"/>
    </source>
</evidence>
<comment type="caution">
    <text evidence="2">The sequence shown here is derived from an EMBL/GenBank/DDBJ whole genome shotgun (WGS) entry which is preliminary data.</text>
</comment>
<reference evidence="2" key="1">
    <citation type="journal article" date="2014" name="Int. J. Syst. Evol. Microbiol.">
        <title>Complete genome sequence of Corynebacterium casei LMG S-19264T (=DSM 44701T), isolated from a smear-ripened cheese.</title>
        <authorList>
            <consortium name="US DOE Joint Genome Institute (JGI-PGF)"/>
            <person name="Walter F."/>
            <person name="Albersmeier A."/>
            <person name="Kalinowski J."/>
            <person name="Ruckert C."/>
        </authorList>
    </citation>
    <scope>NUCLEOTIDE SEQUENCE</scope>
    <source>
        <strain evidence="2">JCM 16108</strain>
    </source>
</reference>
<organism evidence="2 3">
    <name type="scientific">Halarchaeum rubridurum</name>
    <dbReference type="NCBI Taxonomy" id="489911"/>
    <lineage>
        <taxon>Archaea</taxon>
        <taxon>Methanobacteriati</taxon>
        <taxon>Methanobacteriota</taxon>
        <taxon>Stenosarchaea group</taxon>
        <taxon>Halobacteria</taxon>
        <taxon>Halobacteriales</taxon>
        <taxon>Halobacteriaceae</taxon>
    </lineage>
</organism>